<name>A0AC61QZ56_9FIRM</name>
<dbReference type="EMBL" id="SRZB01000019">
    <property type="protein sequence ID" value="TGX98282.1"/>
    <property type="molecule type" value="Genomic_DNA"/>
</dbReference>
<evidence type="ECO:0000313" key="2">
    <source>
        <dbReference type="Proteomes" id="UP000307720"/>
    </source>
</evidence>
<protein>
    <submittedName>
        <fullName evidence="1">Gx transporter family protein</fullName>
    </submittedName>
</protein>
<accession>A0AC61QZ56</accession>
<gene>
    <name evidence="1" type="ORF">E5357_09330</name>
</gene>
<proteinExistence type="predicted"/>
<dbReference type="Proteomes" id="UP000307720">
    <property type="component" value="Unassembled WGS sequence"/>
</dbReference>
<sequence length="168" mass="18334">MKIRHMAMLAMYTTIALTIFTIESLLPGLAPVSGIKLGLSNIVTLWLLLYASQKDAFLCLVMRILTASLIAGQMVSFAYSLCGGVFCFCTMAVLFRIFGKKYIVFISVIGAVFHNLGQILIAVIVLQSFSILSYLPLLTISGIAAGTFTGLCTHYAAKRLTKDQVWLP</sequence>
<reference evidence="1" key="1">
    <citation type="submission" date="2019-04" db="EMBL/GenBank/DDBJ databases">
        <title>Microbes associate with the intestines of laboratory mice.</title>
        <authorList>
            <person name="Navarre W."/>
            <person name="Wong E."/>
            <person name="Huang K."/>
            <person name="Tropini C."/>
            <person name="Ng K."/>
            <person name="Yu B."/>
        </authorList>
    </citation>
    <scope>NUCLEOTIDE SEQUENCE</scope>
    <source>
        <strain evidence="1">NM72_1-8</strain>
    </source>
</reference>
<keyword evidence="2" id="KW-1185">Reference proteome</keyword>
<comment type="caution">
    <text evidence="1">The sequence shown here is derived from an EMBL/GenBank/DDBJ whole genome shotgun (WGS) entry which is preliminary data.</text>
</comment>
<organism evidence="1 2">
    <name type="scientific">Hominisplanchenecus murintestinalis</name>
    <dbReference type="NCBI Taxonomy" id="2941517"/>
    <lineage>
        <taxon>Bacteria</taxon>
        <taxon>Bacillati</taxon>
        <taxon>Bacillota</taxon>
        <taxon>Clostridia</taxon>
        <taxon>Lachnospirales</taxon>
        <taxon>Lachnospiraceae</taxon>
        <taxon>Hominisplanchenecus</taxon>
    </lineage>
</organism>
<evidence type="ECO:0000313" key="1">
    <source>
        <dbReference type="EMBL" id="TGX98282.1"/>
    </source>
</evidence>